<evidence type="ECO:0000256" key="2">
    <source>
        <dbReference type="ARBA" id="ARBA00022741"/>
    </source>
</evidence>
<feature type="domain" description="ABC transporter" evidence="5">
    <location>
        <begin position="7"/>
        <end position="239"/>
    </location>
</feature>
<evidence type="ECO:0000256" key="3">
    <source>
        <dbReference type="ARBA" id="ARBA00022840"/>
    </source>
</evidence>
<dbReference type="GO" id="GO:0015418">
    <property type="term" value="F:ABC-type quaternary ammonium compound transporting activity"/>
    <property type="evidence" value="ECO:0007669"/>
    <property type="project" value="UniProtKB-EC"/>
</dbReference>
<dbReference type="InterPro" id="IPR050093">
    <property type="entry name" value="ABC_SmlMolc_Importer"/>
</dbReference>
<dbReference type="InterPro" id="IPR003593">
    <property type="entry name" value="AAA+_ATPase"/>
</dbReference>
<dbReference type="GO" id="GO:0005524">
    <property type="term" value="F:ATP binding"/>
    <property type="evidence" value="ECO:0007669"/>
    <property type="project" value="UniProtKB-KW"/>
</dbReference>
<dbReference type="Proteomes" id="UP000501849">
    <property type="component" value="Chromosome"/>
</dbReference>
<dbReference type="Pfam" id="PF00005">
    <property type="entry name" value="ABC_tran"/>
    <property type="match status" value="1"/>
</dbReference>
<dbReference type="SUPFAM" id="SSF50331">
    <property type="entry name" value="MOP-like"/>
    <property type="match status" value="1"/>
</dbReference>
<keyword evidence="3 6" id="KW-0067">ATP-binding</keyword>
<dbReference type="InterPro" id="IPR013611">
    <property type="entry name" value="Transp-assoc_OB_typ2"/>
</dbReference>
<dbReference type="FunFam" id="3.40.50.300:FF:000425">
    <property type="entry name" value="Probable ABC transporter, ATP-binding subunit"/>
    <property type="match status" value="1"/>
</dbReference>
<evidence type="ECO:0000313" key="7">
    <source>
        <dbReference type="Proteomes" id="UP000501849"/>
    </source>
</evidence>
<dbReference type="GO" id="GO:0043190">
    <property type="term" value="C:ATP-binding cassette (ABC) transporter complex"/>
    <property type="evidence" value="ECO:0007669"/>
    <property type="project" value="InterPro"/>
</dbReference>
<dbReference type="KEGG" id="mfre:EXE63_16780"/>
<accession>A0A6H0S6V0</accession>
<evidence type="ECO:0000256" key="1">
    <source>
        <dbReference type="ARBA" id="ARBA00022448"/>
    </source>
</evidence>
<evidence type="ECO:0000259" key="5">
    <source>
        <dbReference type="PROSITE" id="PS50893"/>
    </source>
</evidence>
<dbReference type="PANTHER" id="PTHR42781:SF4">
    <property type="entry name" value="SPERMIDINE_PUTRESCINE IMPORT ATP-BINDING PROTEIN POTA"/>
    <property type="match status" value="1"/>
</dbReference>
<proteinExistence type="predicted"/>
<reference evidence="6 7" key="1">
    <citation type="submission" date="2019-04" db="EMBL/GenBank/DDBJ databases">
        <title>Draft, Whole-Genome Sequence of the Anthracene-degrading Mycobacterium frederiksbergense LB501T, Isolated from a Polycyclic Aromatic Hydrocarbon (PAH)-Contaminated Soil.</title>
        <authorList>
            <person name="Augelletti F."/>
        </authorList>
    </citation>
    <scope>NUCLEOTIDE SEQUENCE [LARGE SCALE GENOMIC DNA]</scope>
    <source>
        <strain evidence="6 7">LB 501T</strain>
    </source>
</reference>
<evidence type="ECO:0000313" key="6">
    <source>
        <dbReference type="EMBL" id="QIV82351.1"/>
    </source>
</evidence>
<dbReference type="GO" id="GO:0016887">
    <property type="term" value="F:ATP hydrolysis activity"/>
    <property type="evidence" value="ECO:0007669"/>
    <property type="project" value="InterPro"/>
</dbReference>
<dbReference type="SUPFAM" id="SSF52540">
    <property type="entry name" value="P-loop containing nucleoside triphosphate hydrolases"/>
    <property type="match status" value="1"/>
</dbReference>
<dbReference type="SMART" id="SM00382">
    <property type="entry name" value="AAA"/>
    <property type="match status" value="1"/>
</dbReference>
<dbReference type="InterPro" id="IPR027417">
    <property type="entry name" value="P-loop_NTPase"/>
</dbReference>
<dbReference type="RefSeq" id="WP_168142869.1">
    <property type="nucleotide sequence ID" value="NZ_CBCSDT010000039.1"/>
</dbReference>
<name>A0A6H0S6V0_9MYCO</name>
<dbReference type="PROSITE" id="PS00211">
    <property type="entry name" value="ABC_TRANSPORTER_1"/>
    <property type="match status" value="1"/>
</dbReference>
<dbReference type="Pfam" id="PF08402">
    <property type="entry name" value="TOBE_2"/>
    <property type="match status" value="1"/>
</dbReference>
<sequence>MADQAGVQINSVTKAFGDTPVLDGVFLDVAPGSVTAILGPSGCGKSTLLRIIAGFEDPDDGAVRIAGTTVADRSISVPAHRRRIGLMPQEGALFPHHDVAGNITFGLGRISRRHRESEVARWLELVGLDGFADAHPHQLSGGQQQRVALARALAARPQVLLLDEPFASLDTGLRARVREDITAILRESGTTAILVTHDQAEALSLADQVAVLLDGRIAQYGTPADLYRRPASLGVARFVGGTIEIAGHVRGGVISSPLGEHPVRNTVADGAVTAVIRPEQATVVPGDGADSAVVTDLRFYGPHTAVRISLVDGTVLELPEPGHGSVAVGESVRVHVRGSVLAFTRA</sequence>
<organism evidence="6 7">
    <name type="scientific">Mycolicibacterium frederiksbergense</name>
    <dbReference type="NCBI Taxonomy" id="117567"/>
    <lineage>
        <taxon>Bacteria</taxon>
        <taxon>Bacillati</taxon>
        <taxon>Actinomycetota</taxon>
        <taxon>Actinomycetes</taxon>
        <taxon>Mycobacteriales</taxon>
        <taxon>Mycobacteriaceae</taxon>
        <taxon>Mycolicibacterium</taxon>
    </lineage>
</organism>
<dbReference type="InterPro" id="IPR008995">
    <property type="entry name" value="Mo/tungstate-bd_C_term_dom"/>
</dbReference>
<evidence type="ECO:0000256" key="4">
    <source>
        <dbReference type="ARBA" id="ARBA00066388"/>
    </source>
</evidence>
<dbReference type="PROSITE" id="PS50893">
    <property type="entry name" value="ABC_TRANSPORTER_2"/>
    <property type="match status" value="1"/>
</dbReference>
<keyword evidence="1" id="KW-0813">Transport</keyword>
<dbReference type="EC" id="7.6.2.9" evidence="4"/>
<dbReference type="EMBL" id="CP038799">
    <property type="protein sequence ID" value="QIV82351.1"/>
    <property type="molecule type" value="Genomic_DNA"/>
</dbReference>
<protein>
    <recommendedName>
        <fullName evidence="4">ABC-type quaternary amine transporter</fullName>
        <ecNumber evidence="4">7.6.2.9</ecNumber>
    </recommendedName>
</protein>
<dbReference type="Gene3D" id="3.40.50.300">
    <property type="entry name" value="P-loop containing nucleotide triphosphate hydrolases"/>
    <property type="match status" value="1"/>
</dbReference>
<dbReference type="AlphaFoldDB" id="A0A6H0S6V0"/>
<dbReference type="InterPro" id="IPR017871">
    <property type="entry name" value="ABC_transporter-like_CS"/>
</dbReference>
<dbReference type="PANTHER" id="PTHR42781">
    <property type="entry name" value="SPERMIDINE/PUTRESCINE IMPORT ATP-BINDING PROTEIN POTA"/>
    <property type="match status" value="1"/>
</dbReference>
<gene>
    <name evidence="6" type="ORF">EXE63_16780</name>
</gene>
<keyword evidence="7" id="KW-1185">Reference proteome</keyword>
<dbReference type="InterPro" id="IPR003439">
    <property type="entry name" value="ABC_transporter-like_ATP-bd"/>
</dbReference>
<keyword evidence="2" id="KW-0547">Nucleotide-binding</keyword>